<dbReference type="SUPFAM" id="SSF54593">
    <property type="entry name" value="Glyoxalase/Bleomycin resistance protein/Dihydroxybiphenyl dioxygenase"/>
    <property type="match status" value="1"/>
</dbReference>
<dbReference type="PANTHER" id="PTHR35908">
    <property type="entry name" value="HYPOTHETICAL FUSION PROTEIN"/>
    <property type="match status" value="1"/>
</dbReference>
<organism evidence="2 3">
    <name type="scientific">Nocardioides kongjuensis</name>
    <dbReference type="NCBI Taxonomy" id="349522"/>
    <lineage>
        <taxon>Bacteria</taxon>
        <taxon>Bacillati</taxon>
        <taxon>Actinomycetota</taxon>
        <taxon>Actinomycetes</taxon>
        <taxon>Propionibacteriales</taxon>
        <taxon>Nocardioidaceae</taxon>
        <taxon>Nocardioides</taxon>
    </lineage>
</organism>
<name>A0A852R6T1_9ACTN</name>
<dbReference type="EMBL" id="JACCBF010000001">
    <property type="protein sequence ID" value="NYD28597.1"/>
    <property type="molecule type" value="Genomic_DNA"/>
</dbReference>
<dbReference type="Proteomes" id="UP000582231">
    <property type="component" value="Unassembled WGS sequence"/>
</dbReference>
<sequence length="130" mass="14943">MGYPRLRSTVLDTTDVPLLAEFYRRLLGWSYPEGFDIDEFTDWRSIVGPSGERLSFQQVDELAATTWPDAEVPQQLHLDFQVEDRTDLEVNHQRALELGAVVRSDQSDDPEEPLRVYADPAGHTFCLFTR</sequence>
<feature type="domain" description="VOC" evidence="1">
    <location>
        <begin position="5"/>
        <end position="130"/>
    </location>
</feature>
<dbReference type="PANTHER" id="PTHR35908:SF1">
    <property type="entry name" value="CONSERVED PROTEIN"/>
    <property type="match status" value="1"/>
</dbReference>
<dbReference type="InterPro" id="IPR037523">
    <property type="entry name" value="VOC_core"/>
</dbReference>
<proteinExistence type="predicted"/>
<accession>A0A852R6T1</accession>
<dbReference type="InterPro" id="IPR041581">
    <property type="entry name" value="Glyoxalase_6"/>
</dbReference>
<evidence type="ECO:0000313" key="3">
    <source>
        <dbReference type="Proteomes" id="UP000582231"/>
    </source>
</evidence>
<dbReference type="Gene3D" id="3.10.180.10">
    <property type="entry name" value="2,3-Dihydroxybiphenyl 1,2-Dioxygenase, domain 1"/>
    <property type="match status" value="1"/>
</dbReference>
<dbReference type="Pfam" id="PF18029">
    <property type="entry name" value="Glyoxalase_6"/>
    <property type="match status" value="1"/>
</dbReference>
<dbReference type="PROSITE" id="PS51819">
    <property type="entry name" value="VOC"/>
    <property type="match status" value="1"/>
</dbReference>
<keyword evidence="2" id="KW-0456">Lyase</keyword>
<dbReference type="GO" id="GO:0016829">
    <property type="term" value="F:lyase activity"/>
    <property type="evidence" value="ECO:0007669"/>
    <property type="project" value="UniProtKB-KW"/>
</dbReference>
<dbReference type="InterPro" id="IPR029068">
    <property type="entry name" value="Glyas_Bleomycin-R_OHBP_Dase"/>
</dbReference>
<gene>
    <name evidence="2" type="ORF">BJ958_000143</name>
</gene>
<evidence type="ECO:0000313" key="2">
    <source>
        <dbReference type="EMBL" id="NYD28597.1"/>
    </source>
</evidence>
<reference evidence="2 3" key="1">
    <citation type="submission" date="2020-07" db="EMBL/GenBank/DDBJ databases">
        <title>Sequencing the genomes of 1000 actinobacteria strains.</title>
        <authorList>
            <person name="Klenk H.-P."/>
        </authorList>
    </citation>
    <scope>NUCLEOTIDE SEQUENCE [LARGE SCALE GENOMIC DNA]</scope>
    <source>
        <strain evidence="2 3">DSM 19082</strain>
    </source>
</reference>
<evidence type="ECO:0000259" key="1">
    <source>
        <dbReference type="PROSITE" id="PS51819"/>
    </source>
</evidence>
<comment type="caution">
    <text evidence="2">The sequence shown here is derived from an EMBL/GenBank/DDBJ whole genome shotgun (WGS) entry which is preliminary data.</text>
</comment>
<protein>
    <submittedName>
        <fullName evidence="2">Putative enzyme related to lactoylglutathione lyase</fullName>
    </submittedName>
</protein>
<dbReference type="AlphaFoldDB" id="A0A852R6T1"/>
<dbReference type="RefSeq" id="WP_179724644.1">
    <property type="nucleotide sequence ID" value="NZ_BAABEF010000001.1"/>
</dbReference>
<keyword evidence="3" id="KW-1185">Reference proteome</keyword>